<dbReference type="GO" id="GO:0071555">
    <property type="term" value="P:cell wall organization"/>
    <property type="evidence" value="ECO:0007669"/>
    <property type="project" value="TreeGrafter"/>
</dbReference>
<dbReference type="Pfam" id="PF03717">
    <property type="entry name" value="PBP_dimer"/>
    <property type="match status" value="1"/>
</dbReference>
<keyword evidence="2" id="KW-0121">Carboxypeptidase</keyword>
<evidence type="ECO:0000259" key="7">
    <source>
        <dbReference type="Pfam" id="PF03717"/>
    </source>
</evidence>
<dbReference type="GO" id="GO:0008658">
    <property type="term" value="F:penicillin binding"/>
    <property type="evidence" value="ECO:0007669"/>
    <property type="project" value="InterPro"/>
</dbReference>
<dbReference type="GO" id="GO:0004180">
    <property type="term" value="F:carboxypeptidase activity"/>
    <property type="evidence" value="ECO:0007669"/>
    <property type="project" value="UniProtKB-KW"/>
</dbReference>
<keyword evidence="2" id="KW-0645">Protease</keyword>
<dbReference type="PANTHER" id="PTHR30627">
    <property type="entry name" value="PEPTIDOGLYCAN D,D-TRANSPEPTIDASE"/>
    <property type="match status" value="1"/>
</dbReference>
<dbReference type="GO" id="GO:0005886">
    <property type="term" value="C:plasma membrane"/>
    <property type="evidence" value="ECO:0007669"/>
    <property type="project" value="TreeGrafter"/>
</dbReference>
<evidence type="ECO:0000256" key="4">
    <source>
        <dbReference type="SAM" id="MobiDB-lite"/>
    </source>
</evidence>
<dbReference type="InterPro" id="IPR036138">
    <property type="entry name" value="PBP_dimer_sf"/>
</dbReference>
<keyword evidence="9" id="KW-1185">Reference proteome</keyword>
<dbReference type="SUPFAM" id="SSF56519">
    <property type="entry name" value="Penicillin binding protein dimerisation domain"/>
    <property type="match status" value="1"/>
</dbReference>
<dbReference type="Gene3D" id="3.30.450.330">
    <property type="match status" value="1"/>
</dbReference>
<evidence type="ECO:0000256" key="5">
    <source>
        <dbReference type="SAM" id="Phobius"/>
    </source>
</evidence>
<dbReference type="Gene3D" id="3.40.710.10">
    <property type="entry name" value="DD-peptidase/beta-lactamase superfamily"/>
    <property type="match status" value="1"/>
</dbReference>
<evidence type="ECO:0000313" key="9">
    <source>
        <dbReference type="Proteomes" id="UP000593594"/>
    </source>
</evidence>
<evidence type="ECO:0000256" key="1">
    <source>
        <dbReference type="ARBA" id="ARBA00004370"/>
    </source>
</evidence>
<dbReference type="InterPro" id="IPR005311">
    <property type="entry name" value="PBP_dimer"/>
</dbReference>
<comment type="subcellular location">
    <subcellularLocation>
        <location evidence="1">Membrane</location>
    </subcellularLocation>
</comment>
<keyword evidence="3 5" id="KW-0472">Membrane</keyword>
<proteinExistence type="predicted"/>
<reference evidence="8 9" key="1">
    <citation type="submission" date="2020-06" db="EMBL/GenBank/DDBJ databases">
        <title>Genome sequence of 2 isolates from Red Sea Mangroves.</title>
        <authorList>
            <person name="Sefrji F."/>
            <person name="Michoud G."/>
            <person name="Merlino G."/>
            <person name="Daffonchio D."/>
        </authorList>
    </citation>
    <scope>NUCLEOTIDE SEQUENCE [LARGE SCALE GENOMIC DNA]</scope>
    <source>
        <strain evidence="8 9">R1DC25</strain>
    </source>
</reference>
<sequence length="578" mass="62915">MTAQPNADPNADRGAGTAEAGRQRPLRGLKRTRLVLVGFLVVFSAVGIRLGQLTIGTPQAPDTVALKPDADIPRPEIVDRSGRLLATNIEVASLFADPRKIIDVDEATELLTSHLPGLDAGEVRRKLSQRKRAFVWLKREVSPAEQAMIHNLGIPGVGFRKETRRVYPMGRLAAHTLGFVDVDSRGLAGIEHFLDGRGRLFAASLTDPSRDEAAPVELAMDVRVQHALAEELSQAKEKFSAEAAAGLVLDIRTGEILAMASLPDFNPNDPVEALRKDRINRITGGVYEMGSTFKTVTLAMALDEGVTDLNGTYDASAPLVIGRQRIRDYHGKYRVLTVPEVFIYSSNIGTAKMAFDVGEERQKAFLEKLGFFDRFRAELPEAAAPLLPPRWGKVTRATVAFGHGISVQPLQLAAAGAAFMNGGKLIPPTFLKRDREVADGIAKQVISPETSRKMRYLLRLNVEKGSASHAKVEGYDVGGKTGTAEKVVDGRYAKDQRFTNFLGGFPMNDPRYCVLIILDNPQPLPETYGYATAGWNAVPTGGKVIARIAPLLGVEPKFDDGDDMLDTMATRLEARVTE</sequence>
<dbReference type="Gene3D" id="3.90.1310.10">
    <property type="entry name" value="Penicillin-binding protein 2a (Domain 2)"/>
    <property type="match status" value="1"/>
</dbReference>
<dbReference type="InterPro" id="IPR012338">
    <property type="entry name" value="Beta-lactam/transpept-like"/>
</dbReference>
<feature type="domain" description="Penicillin-binding protein transpeptidase" evidence="6">
    <location>
        <begin position="247"/>
        <end position="531"/>
    </location>
</feature>
<keyword evidence="5" id="KW-1133">Transmembrane helix</keyword>
<organism evidence="8 9">
    <name type="scientific">Kaustia mangrovi</name>
    <dbReference type="NCBI Taxonomy" id="2593653"/>
    <lineage>
        <taxon>Bacteria</taxon>
        <taxon>Pseudomonadati</taxon>
        <taxon>Pseudomonadota</taxon>
        <taxon>Alphaproteobacteria</taxon>
        <taxon>Hyphomicrobiales</taxon>
        <taxon>Parvibaculaceae</taxon>
        <taxon>Kaustia</taxon>
    </lineage>
</organism>
<evidence type="ECO:0000313" key="8">
    <source>
        <dbReference type="EMBL" id="QPC44880.1"/>
    </source>
</evidence>
<dbReference type="Proteomes" id="UP000593594">
    <property type="component" value="Chromosome"/>
</dbReference>
<dbReference type="PANTHER" id="PTHR30627:SF1">
    <property type="entry name" value="PEPTIDOGLYCAN D,D-TRANSPEPTIDASE FTSI"/>
    <property type="match status" value="1"/>
</dbReference>
<evidence type="ECO:0000256" key="2">
    <source>
        <dbReference type="ARBA" id="ARBA00022645"/>
    </source>
</evidence>
<feature type="region of interest" description="Disordered" evidence="4">
    <location>
        <begin position="1"/>
        <end position="24"/>
    </location>
</feature>
<dbReference type="Pfam" id="PF00905">
    <property type="entry name" value="Transpeptidase"/>
    <property type="match status" value="1"/>
</dbReference>
<keyword evidence="5" id="KW-0812">Transmembrane</keyword>
<protein>
    <submittedName>
        <fullName evidence="8">Penicillin-binding protein 2</fullName>
    </submittedName>
</protein>
<evidence type="ECO:0000259" key="6">
    <source>
        <dbReference type="Pfam" id="PF00905"/>
    </source>
</evidence>
<gene>
    <name evidence="8" type="ORF">HW532_20575</name>
</gene>
<dbReference type="EMBL" id="CP058214">
    <property type="protein sequence ID" value="QPC44880.1"/>
    <property type="molecule type" value="Genomic_DNA"/>
</dbReference>
<keyword evidence="2" id="KW-0378">Hydrolase</keyword>
<dbReference type="InterPro" id="IPR050515">
    <property type="entry name" value="Beta-lactam/transpept"/>
</dbReference>
<dbReference type="AlphaFoldDB" id="A0A7S8HDP8"/>
<name>A0A7S8HDP8_9HYPH</name>
<evidence type="ECO:0000256" key="3">
    <source>
        <dbReference type="ARBA" id="ARBA00023136"/>
    </source>
</evidence>
<dbReference type="RefSeq" id="WP_213162251.1">
    <property type="nucleotide sequence ID" value="NZ_CP058214.1"/>
</dbReference>
<feature type="transmembrane region" description="Helical" evidence="5">
    <location>
        <begin position="34"/>
        <end position="51"/>
    </location>
</feature>
<feature type="domain" description="Penicillin-binding protein dimerisation" evidence="7">
    <location>
        <begin position="73"/>
        <end position="181"/>
    </location>
</feature>
<dbReference type="InterPro" id="IPR001460">
    <property type="entry name" value="PCN-bd_Tpept"/>
</dbReference>
<dbReference type="KEGG" id="kmn:HW532_20575"/>
<dbReference type="SUPFAM" id="SSF56601">
    <property type="entry name" value="beta-lactamase/transpeptidase-like"/>
    <property type="match status" value="1"/>
</dbReference>
<accession>A0A7S8HDP8</accession>